<proteinExistence type="predicted"/>
<dbReference type="InterPro" id="IPR012677">
    <property type="entry name" value="Nucleotide-bd_a/b_plait_sf"/>
</dbReference>
<dbReference type="InterPro" id="IPR000504">
    <property type="entry name" value="RRM_dom"/>
</dbReference>
<comment type="caution">
    <text evidence="4">The sequence shown here is derived from an EMBL/GenBank/DDBJ whole genome shotgun (WGS) entry which is preliminary data.</text>
</comment>
<dbReference type="SUPFAM" id="SSF54928">
    <property type="entry name" value="RNA-binding domain, RBD"/>
    <property type="match status" value="1"/>
</dbReference>
<dbReference type="Proteomes" id="UP000673691">
    <property type="component" value="Unassembled WGS sequence"/>
</dbReference>
<sequence length="128" mass="13520">MCVLSGLPRDAGISLSERELGGRKLLIKDAKSFEGRPSLQAATPSSASGASGGGGSIGKRKVSTTLFIGNLSFGTTEDSVHRYFAKCEGLRKVRMPTFEDSGNCKGCATKLLIGMARADDALWLREHG</sequence>
<gene>
    <name evidence="4" type="ORF">BJ554DRAFT_182</name>
</gene>
<evidence type="ECO:0000256" key="2">
    <source>
        <dbReference type="SAM" id="MobiDB-lite"/>
    </source>
</evidence>
<evidence type="ECO:0000256" key="1">
    <source>
        <dbReference type="ARBA" id="ARBA00022884"/>
    </source>
</evidence>
<accession>A0A8H7ZTW4</accession>
<dbReference type="PANTHER" id="PTHR23236:SF95">
    <property type="entry name" value="NUCLEOLAR PROTEIN 13"/>
    <property type="match status" value="1"/>
</dbReference>
<evidence type="ECO:0000313" key="5">
    <source>
        <dbReference type="Proteomes" id="UP000673691"/>
    </source>
</evidence>
<dbReference type="AlphaFoldDB" id="A0A8H7ZTW4"/>
<evidence type="ECO:0000313" key="4">
    <source>
        <dbReference type="EMBL" id="KAG5459416.1"/>
    </source>
</evidence>
<feature type="domain" description="RRM" evidence="3">
    <location>
        <begin position="66"/>
        <end position="108"/>
    </location>
</feature>
<dbReference type="GO" id="GO:0003723">
    <property type="term" value="F:RNA binding"/>
    <property type="evidence" value="ECO:0007669"/>
    <property type="project" value="UniProtKB-KW"/>
</dbReference>
<dbReference type="EMBL" id="JAEFCI010006871">
    <property type="protein sequence ID" value="KAG5459416.1"/>
    <property type="molecule type" value="Genomic_DNA"/>
</dbReference>
<dbReference type="PANTHER" id="PTHR23236">
    <property type="entry name" value="EUKARYOTIC TRANSLATION INITIATION FACTOR 4B/4H"/>
    <property type="match status" value="1"/>
</dbReference>
<organism evidence="4 5">
    <name type="scientific">Olpidium bornovanus</name>
    <dbReference type="NCBI Taxonomy" id="278681"/>
    <lineage>
        <taxon>Eukaryota</taxon>
        <taxon>Fungi</taxon>
        <taxon>Fungi incertae sedis</taxon>
        <taxon>Olpidiomycota</taxon>
        <taxon>Olpidiomycotina</taxon>
        <taxon>Olpidiomycetes</taxon>
        <taxon>Olpidiales</taxon>
        <taxon>Olpidiaceae</taxon>
        <taxon>Olpidium</taxon>
    </lineage>
</organism>
<keyword evidence="1" id="KW-0694">RNA-binding</keyword>
<feature type="region of interest" description="Disordered" evidence="2">
    <location>
        <begin position="36"/>
        <end position="60"/>
    </location>
</feature>
<keyword evidence="5" id="KW-1185">Reference proteome</keyword>
<dbReference type="Pfam" id="PF00076">
    <property type="entry name" value="RRM_1"/>
    <property type="match status" value="1"/>
</dbReference>
<name>A0A8H7ZTW4_9FUNG</name>
<dbReference type="GO" id="GO:0005730">
    <property type="term" value="C:nucleolus"/>
    <property type="evidence" value="ECO:0007669"/>
    <property type="project" value="TreeGrafter"/>
</dbReference>
<dbReference type="Gene3D" id="3.30.70.330">
    <property type="match status" value="1"/>
</dbReference>
<reference evidence="4 5" key="1">
    <citation type="journal article" name="Sci. Rep.">
        <title>Genome-scale phylogenetic analyses confirm Olpidium as the closest living zoosporic fungus to the non-flagellated, terrestrial fungi.</title>
        <authorList>
            <person name="Chang Y."/>
            <person name="Rochon D."/>
            <person name="Sekimoto S."/>
            <person name="Wang Y."/>
            <person name="Chovatia M."/>
            <person name="Sandor L."/>
            <person name="Salamov A."/>
            <person name="Grigoriev I.V."/>
            <person name="Stajich J.E."/>
            <person name="Spatafora J.W."/>
        </authorList>
    </citation>
    <scope>NUCLEOTIDE SEQUENCE [LARGE SCALE GENOMIC DNA]</scope>
    <source>
        <strain evidence="4">S191</strain>
    </source>
</reference>
<dbReference type="OrthoDB" id="439808at2759"/>
<dbReference type="InterPro" id="IPR035979">
    <property type="entry name" value="RBD_domain_sf"/>
</dbReference>
<protein>
    <recommendedName>
        <fullName evidence="3">RRM domain-containing protein</fullName>
    </recommendedName>
</protein>
<evidence type="ECO:0000259" key="3">
    <source>
        <dbReference type="Pfam" id="PF00076"/>
    </source>
</evidence>